<sequence>MSNFLYAVEREFDLPVDMLWAAWTDPVALEEWYHGTDHRVLPGSMQSDAVEGGIWTVGIDVPEHNFVAYFYGRYTQVIENLRLEHTMAYTESAEEFAARDESAPHHRIVVEFEARAFRSWVKFSQHGELPEDQAIQAQAGMESYFDSLAAYLEAPLEDA</sequence>
<reference evidence="3" key="1">
    <citation type="submission" date="2020-05" db="EMBL/GenBank/DDBJ databases">
        <authorList>
            <person name="Chiriac C."/>
            <person name="Salcher M."/>
            <person name="Ghai R."/>
            <person name="Kavagutti S V."/>
        </authorList>
    </citation>
    <scope>NUCLEOTIDE SEQUENCE</scope>
</reference>
<dbReference type="Gene3D" id="3.30.530.20">
    <property type="match status" value="1"/>
</dbReference>
<protein>
    <submittedName>
        <fullName evidence="3">Unannotated protein</fullName>
    </submittedName>
</protein>
<dbReference type="InterPro" id="IPR023393">
    <property type="entry name" value="START-like_dom_sf"/>
</dbReference>
<evidence type="ECO:0000256" key="1">
    <source>
        <dbReference type="ARBA" id="ARBA00006817"/>
    </source>
</evidence>
<gene>
    <name evidence="3" type="ORF">UFOPK3610_01192</name>
</gene>
<comment type="similarity">
    <text evidence="1">Belongs to the AHA1 family.</text>
</comment>
<dbReference type="Pfam" id="PF08327">
    <property type="entry name" value="AHSA1"/>
    <property type="match status" value="1"/>
</dbReference>
<dbReference type="EMBL" id="CAFBMR010000046">
    <property type="protein sequence ID" value="CAB4917099.1"/>
    <property type="molecule type" value="Genomic_DNA"/>
</dbReference>
<accession>A0A6J7HN74</accession>
<feature type="domain" description="Activator of Hsp90 ATPase homologue 1/2-like C-terminal" evidence="2">
    <location>
        <begin position="13"/>
        <end position="153"/>
    </location>
</feature>
<proteinExistence type="inferred from homology"/>
<dbReference type="CDD" id="cd07814">
    <property type="entry name" value="SRPBCC_CalC_Aha1-like"/>
    <property type="match status" value="1"/>
</dbReference>
<evidence type="ECO:0000259" key="2">
    <source>
        <dbReference type="Pfam" id="PF08327"/>
    </source>
</evidence>
<name>A0A6J7HN74_9ZZZZ</name>
<dbReference type="AlphaFoldDB" id="A0A6J7HN74"/>
<dbReference type="SUPFAM" id="SSF55961">
    <property type="entry name" value="Bet v1-like"/>
    <property type="match status" value="1"/>
</dbReference>
<dbReference type="InterPro" id="IPR013538">
    <property type="entry name" value="ASHA1/2-like_C"/>
</dbReference>
<organism evidence="3">
    <name type="scientific">freshwater metagenome</name>
    <dbReference type="NCBI Taxonomy" id="449393"/>
    <lineage>
        <taxon>unclassified sequences</taxon>
        <taxon>metagenomes</taxon>
        <taxon>ecological metagenomes</taxon>
    </lineage>
</organism>
<evidence type="ECO:0000313" key="3">
    <source>
        <dbReference type="EMBL" id="CAB4917099.1"/>
    </source>
</evidence>